<keyword evidence="10" id="KW-0732">Signal</keyword>
<dbReference type="Pfam" id="PF00060">
    <property type="entry name" value="Lig_chan"/>
    <property type="match status" value="1"/>
</dbReference>
<comment type="subcellular location">
    <subcellularLocation>
        <location evidence="1">Cell membrane</location>
        <topology evidence="1">Multi-pass membrane protein</topology>
    </subcellularLocation>
</comment>
<evidence type="ECO:0000256" key="2">
    <source>
        <dbReference type="ARBA" id="ARBA00008685"/>
    </source>
</evidence>
<feature type="signal peptide" evidence="10">
    <location>
        <begin position="1"/>
        <end position="23"/>
    </location>
</feature>
<dbReference type="PANTHER" id="PTHR42643:SF24">
    <property type="entry name" value="IONOTROPIC RECEPTOR 60A"/>
    <property type="match status" value="1"/>
</dbReference>
<evidence type="ECO:0000256" key="5">
    <source>
        <dbReference type="ARBA" id="ARBA00022989"/>
    </source>
</evidence>
<feature type="transmembrane region" description="Helical" evidence="9">
    <location>
        <begin position="613"/>
        <end position="639"/>
    </location>
</feature>
<evidence type="ECO:0000256" key="4">
    <source>
        <dbReference type="ARBA" id="ARBA00022692"/>
    </source>
</evidence>
<feature type="domain" description="Ionotropic glutamate receptor C-terminal" evidence="11">
    <location>
        <begin position="305"/>
        <end position="453"/>
    </location>
</feature>
<keyword evidence="7" id="KW-0675">Receptor</keyword>
<protein>
    <recommendedName>
        <fullName evidence="11">Ionotropic glutamate receptor C-terminal domain-containing protein</fullName>
    </recommendedName>
</protein>
<dbReference type="InterPro" id="IPR052192">
    <property type="entry name" value="Insect_Ionotropic_Sensory_Rcpt"/>
</dbReference>
<feature type="transmembrane region" description="Helical" evidence="9">
    <location>
        <begin position="304"/>
        <end position="326"/>
    </location>
</feature>
<keyword evidence="13" id="KW-1185">Reference proteome</keyword>
<evidence type="ECO:0000256" key="9">
    <source>
        <dbReference type="SAM" id="Phobius"/>
    </source>
</evidence>
<gene>
    <name evidence="12" type="ORF">ODALV1_LOCUS15093</name>
</gene>
<keyword evidence="5 9" id="KW-1133">Transmembrane helix</keyword>
<dbReference type="EMBL" id="CAXLJM020000046">
    <property type="protein sequence ID" value="CAL8111498.1"/>
    <property type="molecule type" value="Genomic_DNA"/>
</dbReference>
<dbReference type="PANTHER" id="PTHR42643">
    <property type="entry name" value="IONOTROPIC RECEPTOR 20A-RELATED"/>
    <property type="match status" value="1"/>
</dbReference>
<evidence type="ECO:0000256" key="10">
    <source>
        <dbReference type="SAM" id="SignalP"/>
    </source>
</evidence>
<feature type="transmembrane region" description="Helical" evidence="9">
    <location>
        <begin position="338"/>
        <end position="358"/>
    </location>
</feature>
<organism evidence="12 13">
    <name type="scientific">Orchesella dallaii</name>
    <dbReference type="NCBI Taxonomy" id="48710"/>
    <lineage>
        <taxon>Eukaryota</taxon>
        <taxon>Metazoa</taxon>
        <taxon>Ecdysozoa</taxon>
        <taxon>Arthropoda</taxon>
        <taxon>Hexapoda</taxon>
        <taxon>Collembola</taxon>
        <taxon>Entomobryomorpha</taxon>
        <taxon>Entomobryoidea</taxon>
        <taxon>Orchesellidae</taxon>
        <taxon>Orchesellinae</taxon>
        <taxon>Orchesella</taxon>
    </lineage>
</organism>
<evidence type="ECO:0000313" key="12">
    <source>
        <dbReference type="EMBL" id="CAL8111498.1"/>
    </source>
</evidence>
<feature type="transmembrane region" description="Helical" evidence="9">
    <location>
        <begin position="370"/>
        <end position="393"/>
    </location>
</feature>
<keyword evidence="3" id="KW-1003">Cell membrane</keyword>
<comment type="caution">
    <text evidence="12">The sequence shown here is derived from an EMBL/GenBank/DDBJ whole genome shotgun (WGS) entry which is preliminary data.</text>
</comment>
<feature type="chain" id="PRO_5045478335" description="Ionotropic glutamate receptor C-terminal domain-containing protein" evidence="10">
    <location>
        <begin position="24"/>
        <end position="671"/>
    </location>
</feature>
<sequence length="671" mass="77615">MERAWMPLLHLLSVLSLWNSTETVRVSGGAIFMKQENQYSIAEFPQQFMHFSNQSYNYTCQRSWLSIEEATSVINNLTKLVNIRKIPARSFRSLYQSCRGDGHNCPMIYRSPFYLRWTFPSFLTCYSKPSNELVLRLYISFEAIYSQRVDKYYQPISETISILGEKESEDAKKFVKGLSPSLADNTVIQKAETRTMKDFHNVQPSYVAVAKMLLELTRWCNLTLVPTKDNKNPLNNELLIPGIYPRAYSTSVKKSQLGRGIYYERPFYYRVPALDLNFVYCDIPQTENFDPWDFSSMLEPFQSFVWFSIIIAILGVTFVLLLQLNIYSFIYLDTNQNITVCSIAFSLISSIISTPVYFGLRFWLRRSFLFVSWLFACLILSNFYTGIVTSLLIQPMPIKSLEDLKDLIVNNYSLVFSEGTPIIYDSTVDLVEIHKQTNLQKQRSNTSHKLKHKHTSIEKLTILMANPKSQYLPEKDFLERVAYDPKSAAFGAWLYTFQVYHSAISRIEKESSESNIENSKAPKKVNRGCFFGKKMFPGLPNLWVFYPPNAEWLYGTFLGFVQNGIDRLWVREFYGLNYAKRVQDREKVSSPTEIAPDPNSLAPKPIQLRGSHFLTVIMAGVLGVVGSICCFLLECLEWVRIAWKWRKRMENIVTVIVLVKESNEVVIQFVP</sequence>
<dbReference type="Proteomes" id="UP001642540">
    <property type="component" value="Unassembled WGS sequence"/>
</dbReference>
<evidence type="ECO:0000256" key="1">
    <source>
        <dbReference type="ARBA" id="ARBA00004651"/>
    </source>
</evidence>
<name>A0ABP1QU53_9HEXA</name>
<keyword evidence="6 9" id="KW-0472">Membrane</keyword>
<evidence type="ECO:0000256" key="8">
    <source>
        <dbReference type="ARBA" id="ARBA00023180"/>
    </source>
</evidence>
<evidence type="ECO:0000313" key="13">
    <source>
        <dbReference type="Proteomes" id="UP001642540"/>
    </source>
</evidence>
<comment type="similarity">
    <text evidence="2">Belongs to the glutamate-gated ion channel (TC 1.A.10.1) family.</text>
</comment>
<proteinExistence type="inferred from homology"/>
<keyword evidence="8" id="KW-0325">Glycoprotein</keyword>
<dbReference type="Gene3D" id="1.10.287.70">
    <property type="match status" value="1"/>
</dbReference>
<evidence type="ECO:0000256" key="6">
    <source>
        <dbReference type="ARBA" id="ARBA00023136"/>
    </source>
</evidence>
<accession>A0ABP1QU53</accession>
<keyword evidence="4 9" id="KW-0812">Transmembrane</keyword>
<evidence type="ECO:0000259" key="11">
    <source>
        <dbReference type="Pfam" id="PF00060"/>
    </source>
</evidence>
<evidence type="ECO:0000256" key="3">
    <source>
        <dbReference type="ARBA" id="ARBA00022475"/>
    </source>
</evidence>
<evidence type="ECO:0000256" key="7">
    <source>
        <dbReference type="ARBA" id="ARBA00023170"/>
    </source>
</evidence>
<reference evidence="12 13" key="1">
    <citation type="submission" date="2024-08" db="EMBL/GenBank/DDBJ databases">
        <authorList>
            <person name="Cucini C."/>
            <person name="Frati F."/>
        </authorList>
    </citation>
    <scope>NUCLEOTIDE SEQUENCE [LARGE SCALE GENOMIC DNA]</scope>
</reference>
<dbReference type="InterPro" id="IPR001320">
    <property type="entry name" value="Iontro_rcpt_C"/>
</dbReference>